<dbReference type="AlphaFoldDB" id="A0A6I3S388"/>
<keyword evidence="14" id="KW-0464">Manganese</keyword>
<evidence type="ECO:0000256" key="11">
    <source>
        <dbReference type="ARBA" id="ARBA00022839"/>
    </source>
</evidence>
<dbReference type="SMART" id="SM00479">
    <property type="entry name" value="EXOIII"/>
    <property type="match status" value="1"/>
</dbReference>
<dbReference type="EMBL" id="WNCL01000047">
    <property type="protein sequence ID" value="MTU44114.1"/>
    <property type="molecule type" value="Genomic_DNA"/>
</dbReference>
<evidence type="ECO:0000256" key="9">
    <source>
        <dbReference type="ARBA" id="ARBA00022723"/>
    </source>
</evidence>
<dbReference type="GO" id="GO:0008408">
    <property type="term" value="F:3'-5' exonuclease activity"/>
    <property type="evidence" value="ECO:0007669"/>
    <property type="project" value="TreeGrafter"/>
</dbReference>
<dbReference type="GO" id="GO:0003677">
    <property type="term" value="F:DNA binding"/>
    <property type="evidence" value="ECO:0007669"/>
    <property type="project" value="InterPro"/>
</dbReference>
<keyword evidence="12" id="KW-0460">Magnesium</keyword>
<dbReference type="PANTHER" id="PTHR30231">
    <property type="entry name" value="DNA POLYMERASE III SUBUNIT EPSILON"/>
    <property type="match status" value="1"/>
</dbReference>
<dbReference type="InterPro" id="IPR012337">
    <property type="entry name" value="RNaseH-like_sf"/>
</dbReference>
<evidence type="ECO:0000256" key="8">
    <source>
        <dbReference type="ARBA" id="ARBA00022722"/>
    </source>
</evidence>
<dbReference type="RefSeq" id="WP_021868025.1">
    <property type="nucleotide sequence ID" value="NZ_CATZBL010000015.1"/>
</dbReference>
<evidence type="ECO:0000256" key="2">
    <source>
        <dbReference type="ARBA" id="ARBA00001946"/>
    </source>
</evidence>
<evidence type="ECO:0000256" key="15">
    <source>
        <dbReference type="ARBA" id="ARBA00049244"/>
    </source>
</evidence>
<proteinExistence type="predicted"/>
<name>A0A6I3S388_9BURK</name>
<evidence type="ECO:0000256" key="14">
    <source>
        <dbReference type="ARBA" id="ARBA00023211"/>
    </source>
</evidence>
<keyword evidence="9" id="KW-0479">Metal-binding</keyword>
<gene>
    <name evidence="17" type="ORF">GMD42_10995</name>
</gene>
<dbReference type="Pfam" id="PF00929">
    <property type="entry name" value="RNase_T"/>
    <property type="match status" value="1"/>
</dbReference>
<evidence type="ECO:0000259" key="16">
    <source>
        <dbReference type="SMART" id="SM00479"/>
    </source>
</evidence>
<dbReference type="GO" id="GO:0003887">
    <property type="term" value="F:DNA-directed DNA polymerase activity"/>
    <property type="evidence" value="ECO:0007669"/>
    <property type="project" value="UniProtKB-KW"/>
</dbReference>
<keyword evidence="7" id="KW-0235">DNA replication</keyword>
<dbReference type="NCBIfam" id="TIGR00573">
    <property type="entry name" value="dnaq"/>
    <property type="match status" value="1"/>
</dbReference>
<dbReference type="SUPFAM" id="SSF53098">
    <property type="entry name" value="Ribonuclease H-like"/>
    <property type="match status" value="1"/>
</dbReference>
<evidence type="ECO:0000256" key="12">
    <source>
        <dbReference type="ARBA" id="ARBA00022842"/>
    </source>
</evidence>
<evidence type="ECO:0000256" key="13">
    <source>
        <dbReference type="ARBA" id="ARBA00022932"/>
    </source>
</evidence>
<evidence type="ECO:0000313" key="18">
    <source>
        <dbReference type="Proteomes" id="UP000462362"/>
    </source>
</evidence>
<evidence type="ECO:0000256" key="7">
    <source>
        <dbReference type="ARBA" id="ARBA00022705"/>
    </source>
</evidence>
<dbReference type="PANTHER" id="PTHR30231:SF41">
    <property type="entry name" value="DNA POLYMERASE III SUBUNIT EPSILON"/>
    <property type="match status" value="1"/>
</dbReference>
<keyword evidence="5" id="KW-0808">Transferase</keyword>
<comment type="cofactor">
    <cofactor evidence="1">
        <name>Mn(2+)</name>
        <dbReference type="ChEBI" id="CHEBI:29035"/>
    </cofactor>
</comment>
<organism evidence="17 18">
    <name type="scientific">Parasutterella excrementihominis</name>
    <dbReference type="NCBI Taxonomy" id="487175"/>
    <lineage>
        <taxon>Bacteria</taxon>
        <taxon>Pseudomonadati</taxon>
        <taxon>Pseudomonadota</taxon>
        <taxon>Betaproteobacteria</taxon>
        <taxon>Burkholderiales</taxon>
        <taxon>Sutterellaceae</taxon>
        <taxon>Parasutterella</taxon>
    </lineage>
</organism>
<keyword evidence="11" id="KW-0269">Exonuclease</keyword>
<dbReference type="InterPro" id="IPR006054">
    <property type="entry name" value="DnaQ"/>
</dbReference>
<evidence type="ECO:0000256" key="6">
    <source>
        <dbReference type="ARBA" id="ARBA00022695"/>
    </source>
</evidence>
<evidence type="ECO:0000256" key="3">
    <source>
        <dbReference type="ARBA" id="ARBA00012417"/>
    </source>
</evidence>
<dbReference type="GO" id="GO:0046872">
    <property type="term" value="F:metal ion binding"/>
    <property type="evidence" value="ECO:0007669"/>
    <property type="project" value="UniProtKB-KW"/>
</dbReference>
<dbReference type="FunFam" id="3.30.420.10:FF:000012">
    <property type="entry name" value="DNA polymerase III subunit epsilon"/>
    <property type="match status" value="1"/>
</dbReference>
<dbReference type="EC" id="2.7.7.7" evidence="3"/>
<protein>
    <recommendedName>
        <fullName evidence="4">DNA polymerase III subunit epsilon</fullName>
        <ecNumber evidence="3">2.7.7.7</ecNumber>
    </recommendedName>
</protein>
<dbReference type="GO" id="GO:0005829">
    <property type="term" value="C:cytosol"/>
    <property type="evidence" value="ECO:0007669"/>
    <property type="project" value="TreeGrafter"/>
</dbReference>
<sequence>MDQYKEGQFRMDFENTGRANRKRRIFLDTETTGMSRATDRIVEVCAIEVDDDFNEIDSFHAFINPQRKVPWFVTRIHGLNNEFLDDKPIFSDIGRDLLLFLEGSELWAHNMSFDAGMLNAEFARNRLPTLEKVDCRLNCTLQLARSTFPGQKNSLDALLDRFAIDRSERRLHGAMIDTRLLVKVYQNLVSYRTKTS</sequence>
<feature type="domain" description="Exonuclease" evidence="16">
    <location>
        <begin position="23"/>
        <end position="194"/>
    </location>
</feature>
<comment type="catalytic activity">
    <reaction evidence="15">
        <text>DNA(n) + a 2'-deoxyribonucleoside 5'-triphosphate = DNA(n+1) + diphosphate</text>
        <dbReference type="Rhea" id="RHEA:22508"/>
        <dbReference type="Rhea" id="RHEA-COMP:17339"/>
        <dbReference type="Rhea" id="RHEA-COMP:17340"/>
        <dbReference type="ChEBI" id="CHEBI:33019"/>
        <dbReference type="ChEBI" id="CHEBI:61560"/>
        <dbReference type="ChEBI" id="CHEBI:173112"/>
        <dbReference type="EC" id="2.7.7.7"/>
    </reaction>
</comment>
<keyword evidence="8" id="KW-0540">Nuclease</keyword>
<comment type="caution">
    <text evidence="17">The sequence shown here is derived from an EMBL/GenBank/DDBJ whole genome shotgun (WGS) entry which is preliminary data.</text>
</comment>
<evidence type="ECO:0000256" key="10">
    <source>
        <dbReference type="ARBA" id="ARBA00022801"/>
    </source>
</evidence>
<keyword evidence="10" id="KW-0378">Hydrolase</keyword>
<accession>A0A6I3S388</accession>
<evidence type="ECO:0000313" key="17">
    <source>
        <dbReference type="EMBL" id="MTU44114.1"/>
    </source>
</evidence>
<dbReference type="GO" id="GO:0045004">
    <property type="term" value="P:DNA replication proofreading"/>
    <property type="evidence" value="ECO:0007669"/>
    <property type="project" value="TreeGrafter"/>
</dbReference>
<dbReference type="Proteomes" id="UP000462362">
    <property type="component" value="Unassembled WGS sequence"/>
</dbReference>
<dbReference type="InterPro" id="IPR036397">
    <property type="entry name" value="RNaseH_sf"/>
</dbReference>
<evidence type="ECO:0000256" key="4">
    <source>
        <dbReference type="ARBA" id="ARBA00020352"/>
    </source>
</evidence>
<reference evidence="17 18" key="1">
    <citation type="journal article" date="2019" name="Nat. Med.">
        <title>A library of human gut bacterial isolates paired with longitudinal multiomics data enables mechanistic microbiome research.</title>
        <authorList>
            <person name="Poyet M."/>
            <person name="Groussin M."/>
            <person name="Gibbons S.M."/>
            <person name="Avila-Pacheco J."/>
            <person name="Jiang X."/>
            <person name="Kearney S.M."/>
            <person name="Perrotta A.R."/>
            <person name="Berdy B."/>
            <person name="Zhao S."/>
            <person name="Lieberman T.D."/>
            <person name="Swanson P.K."/>
            <person name="Smith M."/>
            <person name="Roesemann S."/>
            <person name="Alexander J.E."/>
            <person name="Rich S.A."/>
            <person name="Livny J."/>
            <person name="Vlamakis H."/>
            <person name="Clish C."/>
            <person name="Bullock K."/>
            <person name="Deik A."/>
            <person name="Scott J."/>
            <person name="Pierce K.A."/>
            <person name="Xavier R.J."/>
            <person name="Alm E.J."/>
        </authorList>
    </citation>
    <scope>NUCLEOTIDE SEQUENCE [LARGE SCALE GENOMIC DNA]</scope>
    <source>
        <strain evidence="17 18">BIOML-A2</strain>
    </source>
</reference>
<keyword evidence="6" id="KW-0548">Nucleotidyltransferase</keyword>
<dbReference type="InterPro" id="IPR013520">
    <property type="entry name" value="Ribonucl_H"/>
</dbReference>
<evidence type="ECO:0000256" key="1">
    <source>
        <dbReference type="ARBA" id="ARBA00001936"/>
    </source>
</evidence>
<comment type="cofactor">
    <cofactor evidence="2">
        <name>Mg(2+)</name>
        <dbReference type="ChEBI" id="CHEBI:18420"/>
    </cofactor>
</comment>
<keyword evidence="13" id="KW-0239">DNA-directed DNA polymerase</keyword>
<dbReference type="Gene3D" id="3.30.420.10">
    <property type="entry name" value="Ribonuclease H-like superfamily/Ribonuclease H"/>
    <property type="match status" value="1"/>
</dbReference>
<evidence type="ECO:0000256" key="5">
    <source>
        <dbReference type="ARBA" id="ARBA00022679"/>
    </source>
</evidence>